<reference evidence="3 4" key="1">
    <citation type="submission" date="2018-10" db="EMBL/GenBank/DDBJ databases">
        <authorList>
            <person name="Li J."/>
        </authorList>
    </citation>
    <scope>NUCLEOTIDE SEQUENCE [LARGE SCALE GENOMIC DNA]</scope>
    <source>
        <strain evidence="3 4">JCM 30549</strain>
    </source>
</reference>
<dbReference type="Pfam" id="PF05305">
    <property type="entry name" value="DUF732"/>
    <property type="match status" value="1"/>
</dbReference>
<proteinExistence type="predicted"/>
<dbReference type="AlphaFoldDB" id="A0A3L6ZSQ0"/>
<gene>
    <name evidence="3" type="ORF">D9V30_00570</name>
</gene>
<dbReference type="Proteomes" id="UP000275395">
    <property type="component" value="Unassembled WGS sequence"/>
</dbReference>
<comment type="caution">
    <text evidence="3">The sequence shown here is derived from an EMBL/GenBank/DDBJ whole genome shotgun (WGS) entry which is preliminary data.</text>
</comment>
<feature type="signal peptide" evidence="1">
    <location>
        <begin position="1"/>
        <end position="21"/>
    </location>
</feature>
<protein>
    <submittedName>
        <fullName evidence="3">DUF732 domain-containing protein</fullName>
    </submittedName>
</protein>
<dbReference type="EMBL" id="RCUW01000001">
    <property type="protein sequence ID" value="RLP70960.1"/>
    <property type="molecule type" value="Genomic_DNA"/>
</dbReference>
<feature type="domain" description="DUF732" evidence="2">
    <location>
        <begin position="44"/>
        <end position="101"/>
    </location>
</feature>
<feature type="chain" id="PRO_5018050724" evidence="1">
    <location>
        <begin position="22"/>
        <end position="109"/>
    </location>
</feature>
<name>A0A3L6ZSQ0_9MICO</name>
<dbReference type="InterPro" id="IPR007969">
    <property type="entry name" value="DUF732"/>
</dbReference>
<accession>A0A3L6ZSQ0</accession>
<organism evidence="3 4">
    <name type="scientific">Mycetocola reblochoni</name>
    <dbReference type="NCBI Taxonomy" id="331618"/>
    <lineage>
        <taxon>Bacteria</taxon>
        <taxon>Bacillati</taxon>
        <taxon>Actinomycetota</taxon>
        <taxon>Actinomycetes</taxon>
        <taxon>Micrococcales</taxon>
        <taxon>Microbacteriaceae</taxon>
        <taxon>Mycetocola</taxon>
    </lineage>
</organism>
<evidence type="ECO:0000259" key="2">
    <source>
        <dbReference type="Pfam" id="PF05305"/>
    </source>
</evidence>
<evidence type="ECO:0000313" key="4">
    <source>
        <dbReference type="Proteomes" id="UP000275395"/>
    </source>
</evidence>
<evidence type="ECO:0000313" key="3">
    <source>
        <dbReference type="EMBL" id="RLP70960.1"/>
    </source>
</evidence>
<sequence length="109" mass="11481">MRRTLPLLCVGVLALAGCAAADEPADLNADEFAELVSLTMEGELSMSNEELFEYAQHTCGYLEGGGTGEGLYELVTGGDGWSDTAETLSQVAAAGIQTYCPKQLDKLSE</sequence>
<dbReference type="RefSeq" id="WP_087136393.1">
    <property type="nucleotide sequence ID" value="NZ_RCUW01000001.1"/>
</dbReference>
<dbReference type="PROSITE" id="PS51257">
    <property type="entry name" value="PROKAR_LIPOPROTEIN"/>
    <property type="match status" value="1"/>
</dbReference>
<keyword evidence="1" id="KW-0732">Signal</keyword>
<evidence type="ECO:0000256" key="1">
    <source>
        <dbReference type="SAM" id="SignalP"/>
    </source>
</evidence>